<sequence>MCVSFCMGRRCLLALMQISLIYISILYLLNPDHKWLQMLLFKNGTIIDLINNNDDNPPIKHIDLKYIEKLFQSINQIVSSNKTLNQSSTSLLPLSINSSLSIELSSPTTSNDNDNQSWYRTCCYIMIIINLFGLITILCKLWIGLLIYLIPIIIYFCIIIIQFITTKNMMYIIDIIIFFMIIWECLMILLMECADSICDLFISSFQVIINSFNFGFVYKMIMNMRNDH</sequence>
<dbReference type="EMBL" id="NJHN03000062">
    <property type="protein sequence ID" value="KAH9418692.1"/>
    <property type="molecule type" value="Genomic_DNA"/>
</dbReference>
<keyword evidence="3" id="KW-1185">Reference proteome</keyword>
<keyword evidence="1" id="KW-1133">Transmembrane helix</keyword>
<comment type="caution">
    <text evidence="2">The sequence shown here is derived from an EMBL/GenBank/DDBJ whole genome shotgun (WGS) entry which is preliminary data.</text>
</comment>
<protein>
    <submittedName>
        <fullName evidence="2">Uncharacterized protein</fullName>
    </submittedName>
</protein>
<dbReference type="Proteomes" id="UP000887458">
    <property type="component" value="Unassembled WGS sequence"/>
</dbReference>
<evidence type="ECO:0000313" key="2">
    <source>
        <dbReference type="EMBL" id="KAH9418692.1"/>
    </source>
</evidence>
<keyword evidence="1" id="KW-0472">Membrane</keyword>
<accession>A0ABQ8J8J3</accession>
<keyword evidence="1" id="KW-0812">Transmembrane</keyword>
<evidence type="ECO:0000313" key="3">
    <source>
        <dbReference type="Proteomes" id="UP000887458"/>
    </source>
</evidence>
<proteinExistence type="predicted"/>
<feature type="transmembrane region" description="Helical" evidence="1">
    <location>
        <begin position="197"/>
        <end position="218"/>
    </location>
</feature>
<organism evidence="2 3">
    <name type="scientific">Dermatophagoides pteronyssinus</name>
    <name type="common">European house dust mite</name>
    <dbReference type="NCBI Taxonomy" id="6956"/>
    <lineage>
        <taxon>Eukaryota</taxon>
        <taxon>Metazoa</taxon>
        <taxon>Ecdysozoa</taxon>
        <taxon>Arthropoda</taxon>
        <taxon>Chelicerata</taxon>
        <taxon>Arachnida</taxon>
        <taxon>Acari</taxon>
        <taxon>Acariformes</taxon>
        <taxon>Sarcoptiformes</taxon>
        <taxon>Astigmata</taxon>
        <taxon>Psoroptidia</taxon>
        <taxon>Analgoidea</taxon>
        <taxon>Pyroglyphidae</taxon>
        <taxon>Dermatophagoidinae</taxon>
        <taxon>Dermatophagoides</taxon>
    </lineage>
</organism>
<evidence type="ECO:0000256" key="1">
    <source>
        <dbReference type="SAM" id="Phobius"/>
    </source>
</evidence>
<reference evidence="2 3" key="1">
    <citation type="journal article" date="2018" name="J. Allergy Clin. Immunol.">
        <title>High-quality assembly of Dermatophagoides pteronyssinus genome and transcriptome reveals a wide range of novel allergens.</title>
        <authorList>
            <person name="Liu X.Y."/>
            <person name="Yang K.Y."/>
            <person name="Wang M.Q."/>
            <person name="Kwok J.S."/>
            <person name="Zeng X."/>
            <person name="Yang Z."/>
            <person name="Xiao X.J."/>
            <person name="Lau C.P."/>
            <person name="Li Y."/>
            <person name="Huang Z.M."/>
            <person name="Ba J.G."/>
            <person name="Yim A.K."/>
            <person name="Ouyang C.Y."/>
            <person name="Ngai S.M."/>
            <person name="Chan T.F."/>
            <person name="Leung E.L."/>
            <person name="Liu L."/>
            <person name="Liu Z.G."/>
            <person name="Tsui S.K."/>
        </authorList>
    </citation>
    <scope>NUCLEOTIDE SEQUENCE [LARGE SCALE GENOMIC DNA]</scope>
    <source>
        <strain evidence="2">Derp</strain>
    </source>
</reference>
<feature type="transmembrane region" description="Helical" evidence="1">
    <location>
        <begin position="118"/>
        <end position="138"/>
    </location>
</feature>
<feature type="transmembrane region" description="Helical" evidence="1">
    <location>
        <begin position="12"/>
        <end position="29"/>
    </location>
</feature>
<gene>
    <name evidence="2" type="ORF">DERP_004018</name>
</gene>
<reference evidence="2 3" key="2">
    <citation type="journal article" date="2022" name="Mol. Biol. Evol.">
        <title>Comparative Genomics Reveals Insights into the Divergent Evolution of Astigmatic Mites and Household Pest Adaptations.</title>
        <authorList>
            <person name="Xiong Q."/>
            <person name="Wan A.T."/>
            <person name="Liu X."/>
            <person name="Fung C.S."/>
            <person name="Xiao X."/>
            <person name="Malainual N."/>
            <person name="Hou J."/>
            <person name="Wang L."/>
            <person name="Wang M."/>
            <person name="Yang K.Y."/>
            <person name="Cui Y."/>
            <person name="Leung E.L."/>
            <person name="Nong W."/>
            <person name="Shin S.K."/>
            <person name="Au S.W."/>
            <person name="Jeong K.Y."/>
            <person name="Chew F.T."/>
            <person name="Hui J.H."/>
            <person name="Leung T.F."/>
            <person name="Tungtrongchitr A."/>
            <person name="Zhong N."/>
            <person name="Liu Z."/>
            <person name="Tsui S.K."/>
        </authorList>
    </citation>
    <scope>NUCLEOTIDE SEQUENCE [LARGE SCALE GENOMIC DNA]</scope>
    <source>
        <strain evidence="2">Derp</strain>
    </source>
</reference>
<name>A0ABQ8J8J3_DERPT</name>
<feature type="transmembrane region" description="Helical" evidence="1">
    <location>
        <begin position="145"/>
        <end position="164"/>
    </location>
</feature>
<feature type="transmembrane region" description="Helical" evidence="1">
    <location>
        <begin position="170"/>
        <end position="190"/>
    </location>
</feature>